<keyword evidence="2" id="KW-0813">Transport</keyword>
<feature type="transmembrane region" description="Helical" evidence="6">
    <location>
        <begin position="340"/>
        <end position="371"/>
    </location>
</feature>
<reference evidence="8" key="2">
    <citation type="submission" date="2023-11" db="UniProtKB">
        <authorList>
            <consortium name="WormBaseParasite"/>
        </authorList>
    </citation>
    <scope>IDENTIFICATION</scope>
</reference>
<evidence type="ECO:0000256" key="1">
    <source>
        <dbReference type="ARBA" id="ARBA00004141"/>
    </source>
</evidence>
<feature type="transmembrane region" description="Helical" evidence="6">
    <location>
        <begin position="278"/>
        <end position="300"/>
    </location>
</feature>
<evidence type="ECO:0000256" key="3">
    <source>
        <dbReference type="ARBA" id="ARBA00022692"/>
    </source>
</evidence>
<keyword evidence="7" id="KW-1185">Reference proteome</keyword>
<dbReference type="PANTHER" id="PTHR12778">
    <property type="entry name" value="SOLUTE CARRIER FAMILY 33 ACETYL-COA TRANSPORTER -RELATED"/>
    <property type="match status" value="1"/>
</dbReference>
<dbReference type="InterPro" id="IPR004752">
    <property type="entry name" value="AmpG_permease/AT-1"/>
</dbReference>
<evidence type="ECO:0000256" key="2">
    <source>
        <dbReference type="ARBA" id="ARBA00022448"/>
    </source>
</evidence>
<dbReference type="InterPro" id="IPR011701">
    <property type="entry name" value="MFS"/>
</dbReference>
<feature type="transmembrane region" description="Helical" evidence="6">
    <location>
        <begin position="38"/>
        <end position="55"/>
    </location>
</feature>
<dbReference type="InterPro" id="IPR036259">
    <property type="entry name" value="MFS_trans_sf"/>
</dbReference>
<dbReference type="Gene3D" id="1.20.1250.20">
    <property type="entry name" value="MFS general substrate transporter like domains"/>
    <property type="match status" value="1"/>
</dbReference>
<proteinExistence type="predicted"/>
<evidence type="ECO:0000313" key="8">
    <source>
        <dbReference type="WBParaSite" id="TREG1_109480.1"/>
    </source>
</evidence>
<keyword evidence="3 6" id="KW-0812">Transmembrane</keyword>
<evidence type="ECO:0000256" key="6">
    <source>
        <dbReference type="SAM" id="Phobius"/>
    </source>
</evidence>
<dbReference type="PANTHER" id="PTHR12778:SF10">
    <property type="entry name" value="MAJOR FACILITATOR SUPERFAMILY DOMAIN-CONTAINING PROTEIN 3"/>
    <property type="match status" value="1"/>
</dbReference>
<feature type="transmembrane region" description="Helical" evidence="6">
    <location>
        <begin position="96"/>
        <end position="113"/>
    </location>
</feature>
<dbReference type="CDD" id="cd17485">
    <property type="entry name" value="MFS_MFSD3"/>
    <property type="match status" value="1"/>
</dbReference>
<keyword evidence="5 6" id="KW-0472">Membrane</keyword>
<feature type="transmembrane region" description="Helical" evidence="6">
    <location>
        <begin position="67"/>
        <end position="84"/>
    </location>
</feature>
<evidence type="ECO:0000256" key="4">
    <source>
        <dbReference type="ARBA" id="ARBA00022989"/>
    </source>
</evidence>
<sequence>MYNLVVLFYFYLLGGIPYGVQSRFLPLVLRNKGVSLTSLGLYKLFHIPWLFKSFYAPVIDRHVNKRLWLFITFSGLFTCTLILLYESENLINTDNTFMYCIPLCLFLYNFWAASQDITVDSLTISILRLDQLSLGNTIQVVGYKVGAIIGGGFLSWLSGFVKISYLFASIACLYASGMCFCLIGRFWKTFNNNHESGSCKGFIEVNADEEKSKDQEGKEEEAEDKAYSYTKAFRIALVNSRSSRYLIGLLLIYKLGEQGAMNMLPLMLFDRGFSLSKIGFWTGVLGQMASITGSTCGHYIQKYFRSPLISILYLMTIRLCLQFPILLIAFNSIWMSMPNVSFGIGCLFMNCILFTSGAITTIMFTLMMYCTRSETSTEHQATHYTILSTAELLGKLLFSTIAAYLTDICGYTLTNIGFFENFNFVHELSYNLGYMVILFRLNMFESTRLAILSSQHRILWNKKDASFTFQQLYLIASFFVLISKSLDYCSHSSSHLMCLCTPVMLSRKHVCGVDEIFLI</sequence>
<dbReference type="GO" id="GO:0016020">
    <property type="term" value="C:membrane"/>
    <property type="evidence" value="ECO:0007669"/>
    <property type="project" value="UniProtKB-SubCell"/>
</dbReference>
<dbReference type="SUPFAM" id="SSF103473">
    <property type="entry name" value="MFS general substrate transporter"/>
    <property type="match status" value="1"/>
</dbReference>
<dbReference type="AlphaFoldDB" id="A0AA85IWC3"/>
<evidence type="ECO:0000256" key="5">
    <source>
        <dbReference type="ARBA" id="ARBA00023136"/>
    </source>
</evidence>
<name>A0AA85IWC3_TRIRE</name>
<dbReference type="GO" id="GO:0022857">
    <property type="term" value="F:transmembrane transporter activity"/>
    <property type="evidence" value="ECO:0007669"/>
    <property type="project" value="InterPro"/>
</dbReference>
<keyword evidence="4 6" id="KW-1133">Transmembrane helix</keyword>
<dbReference type="Pfam" id="PF07690">
    <property type="entry name" value="MFS_1"/>
    <property type="match status" value="1"/>
</dbReference>
<dbReference type="WBParaSite" id="TREG1_109480.1">
    <property type="protein sequence ID" value="TREG1_109480.1"/>
    <property type="gene ID" value="TREG1_109480"/>
</dbReference>
<protein>
    <submittedName>
        <fullName evidence="8">Uncharacterized protein</fullName>
    </submittedName>
</protein>
<feature type="transmembrane region" description="Helical" evidence="6">
    <location>
        <begin position="245"/>
        <end position="266"/>
    </location>
</feature>
<evidence type="ECO:0000313" key="7">
    <source>
        <dbReference type="Proteomes" id="UP000050795"/>
    </source>
</evidence>
<organism evidence="7 8">
    <name type="scientific">Trichobilharzia regenti</name>
    <name type="common">Nasal bird schistosome</name>
    <dbReference type="NCBI Taxonomy" id="157069"/>
    <lineage>
        <taxon>Eukaryota</taxon>
        <taxon>Metazoa</taxon>
        <taxon>Spiralia</taxon>
        <taxon>Lophotrochozoa</taxon>
        <taxon>Platyhelminthes</taxon>
        <taxon>Trematoda</taxon>
        <taxon>Digenea</taxon>
        <taxon>Strigeidida</taxon>
        <taxon>Schistosomatoidea</taxon>
        <taxon>Schistosomatidae</taxon>
        <taxon>Trichobilharzia</taxon>
    </lineage>
</organism>
<feature type="transmembrane region" description="Helical" evidence="6">
    <location>
        <begin position="134"/>
        <end position="157"/>
    </location>
</feature>
<dbReference type="Proteomes" id="UP000050795">
    <property type="component" value="Unassembled WGS sequence"/>
</dbReference>
<reference evidence="7" key="1">
    <citation type="submission" date="2022-06" db="EMBL/GenBank/DDBJ databases">
        <authorList>
            <person name="Berger JAMES D."/>
            <person name="Berger JAMES D."/>
        </authorList>
    </citation>
    <scope>NUCLEOTIDE SEQUENCE [LARGE SCALE GENOMIC DNA]</scope>
</reference>
<comment type="subcellular location">
    <subcellularLocation>
        <location evidence="1">Membrane</location>
        <topology evidence="1">Multi-pass membrane protein</topology>
    </subcellularLocation>
</comment>
<feature type="transmembrane region" description="Helical" evidence="6">
    <location>
        <begin position="312"/>
        <end position="334"/>
    </location>
</feature>
<accession>A0AA85IWC3</accession>
<feature type="transmembrane region" description="Helical" evidence="6">
    <location>
        <begin position="163"/>
        <end position="183"/>
    </location>
</feature>